<name>A0AAD5YBU1_9APHY</name>
<feature type="region of interest" description="Disordered" evidence="1">
    <location>
        <begin position="407"/>
        <end position="474"/>
    </location>
</feature>
<reference evidence="2" key="1">
    <citation type="submission" date="2022-07" db="EMBL/GenBank/DDBJ databases">
        <title>Genome Sequence of Physisporinus lineatus.</title>
        <authorList>
            <person name="Buettner E."/>
        </authorList>
    </citation>
    <scope>NUCLEOTIDE SEQUENCE</scope>
    <source>
        <strain evidence="2">VT162</strain>
    </source>
</reference>
<evidence type="ECO:0000256" key="1">
    <source>
        <dbReference type="SAM" id="MobiDB-lite"/>
    </source>
</evidence>
<organism evidence="2 3">
    <name type="scientific">Meripilus lineatus</name>
    <dbReference type="NCBI Taxonomy" id="2056292"/>
    <lineage>
        <taxon>Eukaryota</taxon>
        <taxon>Fungi</taxon>
        <taxon>Dikarya</taxon>
        <taxon>Basidiomycota</taxon>
        <taxon>Agaricomycotina</taxon>
        <taxon>Agaricomycetes</taxon>
        <taxon>Polyporales</taxon>
        <taxon>Meripilaceae</taxon>
        <taxon>Meripilus</taxon>
    </lineage>
</organism>
<dbReference type="Proteomes" id="UP001212997">
    <property type="component" value="Unassembled WGS sequence"/>
</dbReference>
<accession>A0AAD5YBU1</accession>
<feature type="compositionally biased region" description="Basic and acidic residues" evidence="1">
    <location>
        <begin position="453"/>
        <end position="464"/>
    </location>
</feature>
<proteinExistence type="predicted"/>
<evidence type="ECO:0000313" key="3">
    <source>
        <dbReference type="Proteomes" id="UP001212997"/>
    </source>
</evidence>
<dbReference type="EMBL" id="JANAWD010001463">
    <property type="protein sequence ID" value="KAJ3473292.1"/>
    <property type="molecule type" value="Genomic_DNA"/>
</dbReference>
<gene>
    <name evidence="2" type="ORF">NLI96_g13061</name>
</gene>
<keyword evidence="3" id="KW-1185">Reference proteome</keyword>
<evidence type="ECO:0000313" key="2">
    <source>
        <dbReference type="EMBL" id="KAJ3473292.1"/>
    </source>
</evidence>
<dbReference type="AlphaFoldDB" id="A0AAD5YBU1"/>
<sequence length="795" mass="90351">MKQEFKPEDIPEWDGDGKTALKWFADCQELASTGGYLPDQMGRYMYLRLKADSPVRNWFLMQTPQVKEIMRAHYLNFLEYVKINFLGEQWQHERNMEYKAQTFRQSGHRHEAPIDFVQRRLLYCRMLVHVPIGGRLEVLELIKNFPIAWKTILVTKTINATEELVTRVRDHSDQLELAFRTSTATVLTRENASGFIKDIVAELTRKRTVDEPKRTFFRPRQVQFTSNRASEDDDLVRAAFEDATLSESQQTFAAPGHEERASPVQAANETDEHVSVREIFAITKKRQRKPPVGGYPFPIRNGVKSELRPPPSPCKCCGSANHWDKECPWYNIWEKKFGKKKVANMVQSDETDNQVEDVYNQAYEALIIHAAYSQYLEPSVKKPGYLRDQELRKAGLCYESALEQTAEPFPRLTRPRASVEEVPDEGDGHPKNVAAARYVLEDPLEDEEQGTVTEHDTDPYERKPKGSQSFASEDKVRWLPPRRSFKPGFSAVGQSVVAIKGRVSDRGEPEIDLRLDSCADISLISEEMYLRLRNPPKLRKGLKFSLWQLTNKDCSMKGYVKLPIFVTTEAGETIGMEAEAYVVPGMTVPILLGEDFQNTYELSVSRSVAFGTTIHFGTSGLSSNATGVRRTGDHTLIRKSAQTIQAHFVKAKTHRRDKAKRRRKLLALKRDRELVRAAEDIRIPAHTCRSVSVYGDFGEEKEWLVETSLLQSDTNHHLAVPNTLISSSNPTIPVANVSNRPLVVHKGDVLGRLSDPSRELDLPKTEESYRAMESTAHRISALISTAHVAGIIHHL</sequence>
<protein>
    <submittedName>
        <fullName evidence="2">Uncharacterized protein</fullName>
    </submittedName>
</protein>
<comment type="caution">
    <text evidence="2">The sequence shown here is derived from an EMBL/GenBank/DDBJ whole genome shotgun (WGS) entry which is preliminary data.</text>
</comment>